<evidence type="ECO:0000313" key="3">
    <source>
        <dbReference type="Proteomes" id="UP001518990"/>
    </source>
</evidence>
<dbReference type="Pfam" id="PF00561">
    <property type="entry name" value="Abhydrolase_1"/>
    <property type="match status" value="1"/>
</dbReference>
<keyword evidence="2" id="KW-0378">Hydrolase</keyword>
<name>A0ABS3KE18_9PROT</name>
<feature type="domain" description="AB hydrolase-1" evidence="1">
    <location>
        <begin position="70"/>
        <end position="309"/>
    </location>
</feature>
<dbReference type="InterPro" id="IPR000073">
    <property type="entry name" value="AB_hydrolase_1"/>
</dbReference>
<comment type="caution">
    <text evidence="2">The sequence shown here is derived from an EMBL/GenBank/DDBJ whole genome shotgun (WGS) entry which is preliminary data.</text>
</comment>
<dbReference type="PANTHER" id="PTHR43798">
    <property type="entry name" value="MONOACYLGLYCEROL LIPASE"/>
    <property type="match status" value="1"/>
</dbReference>
<dbReference type="PRINTS" id="PR00412">
    <property type="entry name" value="EPOXHYDRLASE"/>
</dbReference>
<dbReference type="GO" id="GO:0016787">
    <property type="term" value="F:hydrolase activity"/>
    <property type="evidence" value="ECO:0007669"/>
    <property type="project" value="UniProtKB-KW"/>
</dbReference>
<proteinExistence type="predicted"/>
<dbReference type="Proteomes" id="UP001518990">
    <property type="component" value="Unassembled WGS sequence"/>
</dbReference>
<reference evidence="2 3" key="1">
    <citation type="submission" date="2020-09" db="EMBL/GenBank/DDBJ databases">
        <title>Roseomonas.</title>
        <authorList>
            <person name="Zhu W."/>
        </authorList>
    </citation>
    <scope>NUCLEOTIDE SEQUENCE [LARGE SCALE GENOMIC DNA]</scope>
    <source>
        <strain evidence="2 3">1311</strain>
    </source>
</reference>
<accession>A0ABS3KE18</accession>
<organism evidence="2 3">
    <name type="scientific">Roseomonas marmotae</name>
    <dbReference type="NCBI Taxonomy" id="2768161"/>
    <lineage>
        <taxon>Bacteria</taxon>
        <taxon>Pseudomonadati</taxon>
        <taxon>Pseudomonadota</taxon>
        <taxon>Alphaproteobacteria</taxon>
        <taxon>Acetobacterales</taxon>
        <taxon>Roseomonadaceae</taxon>
        <taxon>Roseomonas</taxon>
    </lineage>
</organism>
<dbReference type="InterPro" id="IPR029058">
    <property type="entry name" value="AB_hydrolase_fold"/>
</dbReference>
<dbReference type="SUPFAM" id="SSF53474">
    <property type="entry name" value="alpha/beta-Hydrolases"/>
    <property type="match status" value="1"/>
</dbReference>
<dbReference type="InterPro" id="IPR000639">
    <property type="entry name" value="Epox_hydrolase-like"/>
</dbReference>
<sequence>MAASARLPGRAAPGRPGTMLAVAAALLGGMALANAVASRQAVRRHPPKGRFLEVDGVRLHYLDRGAGPATIVLLHGNGAMTEDFGSSGLIDILARRHRVIAFDRPGFGHSSRPRGRVWSAGAQARLLWTALHALGIARPVLTGHSWGALVAQAMAAQHPRETAALVLLSGYHIPGPRPDVLPPSLLALPLLGDLLCHTVAPLLNAFLLPRLYRRIFAPAPVSPNFRHGFPSALVLRPGQLRASAGDTALMIPSAAAQLRQLRRLTMPVIIAAGEEDRIVDTAGQSAALHARIPGSRFRNLPGCGHMIHHSATGEVARAIESALRAAGFAVPA</sequence>
<keyword evidence="3" id="KW-1185">Reference proteome</keyword>
<gene>
    <name evidence="2" type="ORF">IAI60_11465</name>
</gene>
<dbReference type="EMBL" id="JACTNF010000010">
    <property type="protein sequence ID" value="MBO1075227.1"/>
    <property type="molecule type" value="Genomic_DNA"/>
</dbReference>
<evidence type="ECO:0000259" key="1">
    <source>
        <dbReference type="Pfam" id="PF00561"/>
    </source>
</evidence>
<dbReference type="PRINTS" id="PR00111">
    <property type="entry name" value="ABHYDROLASE"/>
</dbReference>
<dbReference type="InterPro" id="IPR050266">
    <property type="entry name" value="AB_hydrolase_sf"/>
</dbReference>
<protein>
    <submittedName>
        <fullName evidence="2">Alpha/beta hydrolase</fullName>
    </submittedName>
</protein>
<dbReference type="Gene3D" id="3.40.50.1820">
    <property type="entry name" value="alpha/beta hydrolase"/>
    <property type="match status" value="1"/>
</dbReference>
<dbReference type="PANTHER" id="PTHR43798:SF33">
    <property type="entry name" value="HYDROLASE, PUTATIVE (AFU_ORTHOLOGUE AFUA_2G14860)-RELATED"/>
    <property type="match status" value="1"/>
</dbReference>
<dbReference type="RefSeq" id="WP_207447321.1">
    <property type="nucleotide sequence ID" value="NZ_JACTNF010000010.1"/>
</dbReference>
<evidence type="ECO:0000313" key="2">
    <source>
        <dbReference type="EMBL" id="MBO1075227.1"/>
    </source>
</evidence>